<proteinExistence type="predicted"/>
<dbReference type="Proteomes" id="UP001620234">
    <property type="component" value="Unassembled WGS sequence"/>
</dbReference>
<keyword evidence="2" id="KW-1185">Reference proteome</keyword>
<comment type="caution">
    <text evidence="1">The sequence shown here is derived from an EMBL/GenBank/DDBJ whole genome shotgun (WGS) entry which is preliminary data.</text>
</comment>
<evidence type="ECO:0000313" key="1">
    <source>
        <dbReference type="EMBL" id="MFK4001987.1"/>
    </source>
</evidence>
<dbReference type="RefSeq" id="WP_230710454.1">
    <property type="nucleotide sequence ID" value="NZ_JBJDPD010000027.1"/>
</dbReference>
<reference evidence="1 2" key="1">
    <citation type="submission" date="2024-11" db="EMBL/GenBank/DDBJ databases">
        <title>The Natural Products Discovery Center: Release of the First 8490 Sequenced Strains for Exploring Actinobacteria Biosynthetic Diversity.</title>
        <authorList>
            <person name="Kalkreuter E."/>
            <person name="Kautsar S.A."/>
            <person name="Yang D."/>
            <person name="Bader C.D."/>
            <person name="Teijaro C.N."/>
            <person name="Fluegel L."/>
            <person name="Davis C.M."/>
            <person name="Simpson J.R."/>
            <person name="Lauterbach L."/>
            <person name="Steele A.D."/>
            <person name="Gui C."/>
            <person name="Meng S."/>
            <person name="Li G."/>
            <person name="Viehrig K."/>
            <person name="Ye F."/>
            <person name="Su P."/>
            <person name="Kiefer A.F."/>
            <person name="Nichols A."/>
            <person name="Cepeda A.J."/>
            <person name="Yan W."/>
            <person name="Fan B."/>
            <person name="Jiang Y."/>
            <person name="Adhikari A."/>
            <person name="Zheng C.-J."/>
            <person name="Schuster L."/>
            <person name="Cowan T.M."/>
            <person name="Smanski M.J."/>
            <person name="Chevrette M.G."/>
            <person name="De Carvalho L.P.S."/>
            <person name="Shen B."/>
        </authorList>
    </citation>
    <scope>NUCLEOTIDE SEQUENCE [LARGE SCALE GENOMIC DNA]</scope>
    <source>
        <strain evidence="1 2">NPDC077433</strain>
    </source>
</reference>
<protein>
    <submittedName>
        <fullName evidence="1">Uncharacterized protein</fullName>
    </submittedName>
</protein>
<gene>
    <name evidence="1" type="ORF">ACI2I3_11645</name>
</gene>
<organism evidence="1 2">
    <name type="scientific">Psychrobacter namhaensis</name>
    <dbReference type="NCBI Taxonomy" id="292734"/>
    <lineage>
        <taxon>Bacteria</taxon>
        <taxon>Pseudomonadati</taxon>
        <taxon>Pseudomonadota</taxon>
        <taxon>Gammaproteobacteria</taxon>
        <taxon>Moraxellales</taxon>
        <taxon>Moraxellaceae</taxon>
        <taxon>Psychrobacter</taxon>
    </lineage>
</organism>
<dbReference type="EMBL" id="JBJDPD010000027">
    <property type="protein sequence ID" value="MFK4001987.1"/>
    <property type="molecule type" value="Genomic_DNA"/>
</dbReference>
<accession>A0ABW8LC02</accession>
<sequence length="279" mass="31529">MQNSVPFNSVPLNSEPLNERLIINGCEHDLNEVSKEMAAFINLPVNIQDALKRSNRIVFVANNPSISMDQLEKLLQPDDVLVLFNHFIHPDFFANHPLASALPKLLFFRQIGDSKLHFGLPPRSNNVSVMKRMAKSAPIGILLSNQSYQFPSPHEDPSPSDDPISSERIFIIPPAVQALLQSAQHHSVLSDRHPVVADYPCFSDVHSSAPSSGFLLYRLLLAAREHLQNVQKAVLPLKLLMLGFNDNDKTAHFWHGHNWEFERREMSSPPPEVEVIRQY</sequence>
<name>A0ABW8LC02_9GAMM</name>
<evidence type="ECO:0000313" key="2">
    <source>
        <dbReference type="Proteomes" id="UP001620234"/>
    </source>
</evidence>